<name>A0A173SB95_ANAHA</name>
<reference evidence="2 4" key="1">
    <citation type="submission" date="2015-09" db="EMBL/GenBank/DDBJ databases">
        <authorList>
            <consortium name="Pathogen Informatics"/>
        </authorList>
    </citation>
    <scope>NUCLEOTIDE SEQUENCE [LARGE SCALE GENOMIC DNA]</scope>
    <source>
        <strain evidence="2 4">2789STDY5834959</strain>
    </source>
</reference>
<organism evidence="2 4">
    <name type="scientific">Anaerostipes hadrus</name>
    <dbReference type="NCBI Taxonomy" id="649756"/>
    <lineage>
        <taxon>Bacteria</taxon>
        <taxon>Bacillati</taxon>
        <taxon>Bacillota</taxon>
        <taxon>Clostridia</taxon>
        <taxon>Lachnospirales</taxon>
        <taxon>Lachnospiraceae</taxon>
        <taxon>Anaerostipes</taxon>
    </lineage>
</organism>
<proteinExistence type="predicted"/>
<evidence type="ECO:0000313" key="4">
    <source>
        <dbReference type="Proteomes" id="UP000095553"/>
    </source>
</evidence>
<dbReference type="Proteomes" id="UP000095553">
    <property type="component" value="Unassembled WGS sequence"/>
</dbReference>
<accession>A0A173SB95</accession>
<dbReference type="AlphaFoldDB" id="A0A173SB95"/>
<dbReference type="Pfam" id="PF11823">
    <property type="entry name" value="Se_S_carrier"/>
    <property type="match status" value="1"/>
</dbReference>
<dbReference type="EMBL" id="CYXY01000005">
    <property type="protein sequence ID" value="CUM86548.1"/>
    <property type="molecule type" value="Genomic_DNA"/>
</dbReference>
<dbReference type="InterPro" id="IPR021778">
    <property type="entry name" value="Se/S_carrier-like"/>
</dbReference>
<dbReference type="GeneID" id="92741249"/>
<evidence type="ECO:0000259" key="1">
    <source>
        <dbReference type="Pfam" id="PF11823"/>
    </source>
</evidence>
<evidence type="ECO:0000313" key="3">
    <source>
        <dbReference type="EMBL" id="WMD15249.1"/>
    </source>
</evidence>
<gene>
    <name evidence="2" type="ORF">ERS852571_01030</name>
    <name evidence="3" type="ORF">RBI15_07590</name>
</gene>
<protein>
    <submittedName>
        <fullName evidence="3">DUF3343 domain-containing protein</fullName>
    </submittedName>
    <submittedName>
        <fullName evidence="2">Protein of uncharacterized function (DUF3343)</fullName>
    </submittedName>
</protein>
<dbReference type="Proteomes" id="UP001243496">
    <property type="component" value="Chromosome"/>
</dbReference>
<evidence type="ECO:0000313" key="2">
    <source>
        <dbReference type="EMBL" id="CUM86548.1"/>
    </source>
</evidence>
<dbReference type="RefSeq" id="WP_022091949.1">
    <property type="nucleotide sequence ID" value="NZ_BAABXM010000001.1"/>
</dbReference>
<feature type="domain" description="Putative Se/S carrier protein-like" evidence="1">
    <location>
        <begin position="8"/>
        <end position="74"/>
    </location>
</feature>
<sequence length="78" mass="8747">MRKKELKTVITFETTTQAIGMESACKKHQIAGRLIPVPKEITAGCGMAWMTPLENEESVVQFMSEHEIIPQGVFQVEI</sequence>
<reference evidence="3" key="2">
    <citation type="submission" date="2023-08" db="EMBL/GenBank/DDBJ databases">
        <title>Complete Genome Sequences of butyrate producing Anaerostipes hadrus strains BA1 and GIF7 isolated from the terminal ileum of a healthy lean male.</title>
        <authorList>
            <person name="Low A."/>
            <person name="Sheludchenko M."/>
            <person name="Cheng H.E."/>
            <person name="Koh X.Q."/>
            <person name="Lee J."/>
        </authorList>
    </citation>
    <scope>NUCLEOTIDE SEQUENCE</scope>
    <source>
        <strain evidence="3">BA1</strain>
    </source>
</reference>
<dbReference type="EMBL" id="CP132968">
    <property type="protein sequence ID" value="WMD15249.1"/>
    <property type="molecule type" value="Genomic_DNA"/>
</dbReference>